<evidence type="ECO:0000256" key="1">
    <source>
        <dbReference type="SAM" id="MobiDB-lite"/>
    </source>
</evidence>
<accession>A0ABX0Y6D1</accession>
<feature type="compositionally biased region" description="Low complexity" evidence="1">
    <location>
        <begin position="23"/>
        <end position="32"/>
    </location>
</feature>
<dbReference type="SMART" id="SM00710">
    <property type="entry name" value="PbH1"/>
    <property type="match status" value="10"/>
</dbReference>
<dbReference type="SUPFAM" id="SSF51126">
    <property type="entry name" value="Pectin lyase-like"/>
    <property type="match status" value="2"/>
</dbReference>
<keyword evidence="5" id="KW-1185">Reference proteome</keyword>
<dbReference type="InterPro" id="IPR024535">
    <property type="entry name" value="RHGA/B-epi-like_pectate_lyase"/>
</dbReference>
<feature type="region of interest" description="Disordered" evidence="1">
    <location>
        <begin position="1"/>
        <end position="39"/>
    </location>
</feature>
<dbReference type="InterPro" id="IPR006626">
    <property type="entry name" value="PbH1"/>
</dbReference>
<dbReference type="EMBL" id="JAATVY010000034">
    <property type="protein sequence ID" value="NJC73687.1"/>
    <property type="molecule type" value="Genomic_DNA"/>
</dbReference>
<dbReference type="InterPro" id="IPR011050">
    <property type="entry name" value="Pectin_lyase_fold/virulence"/>
</dbReference>
<comment type="caution">
    <text evidence="4">The sequence shown here is derived from an EMBL/GenBank/DDBJ whole genome shotgun (WGS) entry which is preliminary data.</text>
</comment>
<protein>
    <submittedName>
        <fullName evidence="4">Right-handed parallel beta-helix repeat-containing protein</fullName>
    </submittedName>
</protein>
<evidence type="ECO:0000259" key="2">
    <source>
        <dbReference type="Pfam" id="PF12708"/>
    </source>
</evidence>
<organism evidence="4 5">
    <name type="scientific">Planosporangium thailandense</name>
    <dbReference type="NCBI Taxonomy" id="765197"/>
    <lineage>
        <taxon>Bacteria</taxon>
        <taxon>Bacillati</taxon>
        <taxon>Actinomycetota</taxon>
        <taxon>Actinomycetes</taxon>
        <taxon>Micromonosporales</taxon>
        <taxon>Micromonosporaceae</taxon>
        <taxon>Planosporangium</taxon>
    </lineage>
</organism>
<dbReference type="InterPro" id="IPR039448">
    <property type="entry name" value="Beta_helix"/>
</dbReference>
<gene>
    <name evidence="4" type="ORF">HC031_28785</name>
</gene>
<evidence type="ECO:0000313" key="4">
    <source>
        <dbReference type="EMBL" id="NJC73687.1"/>
    </source>
</evidence>
<sequence length="598" mass="62895">MRPDARAGTEPDRTTTNPRAVDARQAPAAGAAEPYGSNRGQDAKATVVAGAAAADPFVYNARGHGLTGDGITNDQPALQALVDELGAAYARDGQPRTIYCPAGVYSIRDEGTVWRSGVSLIGAGAAATRFALSNPGNETSPTPLAFFTALQHGAGRENHIADCTFAHFEIDGSGVIVPSYDVLAKGLGLQYVLRGRFHDLYIHDTPATGFGCDFLQDTFVDNLLIVHCGRLENGEWMGGAGIGIGVGGWGAVERCTVTACTTYRNGTNGIFFELQKQDWTPPRGIRVIGCHSEANRFGISDWGTDGLVVAGCTLIGNHQAGYDVSSLGTTSVAGRGGILTGCIIEENIWDGVGIGNTPGPYTVSGNRISRNGRFGYWQHNLAGGDQEPAADIIIDGNEFWDNAVCGIYIDSALSDPVVAGNRVRNNGRRMEPGCSGGGATVSYTERTLIDTAAEWAPDGHRGKWITAGGQQAIVMGNTPNELTFAPRRPGALTAWSEGTPPPGASYRLPDSPAARAGITLAAATHRPTIHDNLICDSQPHQTQTHGLRITQTGTCQSGRVHDNDLEGNAVAATHFDTAPSGGCWYHNLGLDKCPGEQS</sequence>
<evidence type="ECO:0000313" key="5">
    <source>
        <dbReference type="Proteomes" id="UP000722989"/>
    </source>
</evidence>
<dbReference type="Pfam" id="PF13229">
    <property type="entry name" value="Beta_helix"/>
    <property type="match status" value="1"/>
</dbReference>
<evidence type="ECO:0000259" key="3">
    <source>
        <dbReference type="Pfam" id="PF13229"/>
    </source>
</evidence>
<proteinExistence type="predicted"/>
<dbReference type="Gene3D" id="2.160.20.10">
    <property type="entry name" value="Single-stranded right-handed beta-helix, Pectin lyase-like"/>
    <property type="match status" value="2"/>
</dbReference>
<dbReference type="InterPro" id="IPR012334">
    <property type="entry name" value="Pectin_lyas_fold"/>
</dbReference>
<feature type="compositionally biased region" description="Basic and acidic residues" evidence="1">
    <location>
        <begin position="1"/>
        <end position="13"/>
    </location>
</feature>
<dbReference type="Pfam" id="PF12708">
    <property type="entry name" value="Pect-lyase_RHGA_epim"/>
    <property type="match status" value="1"/>
</dbReference>
<feature type="domain" description="Rhamnogalacturonase A/B/Epimerase-like pectate lyase" evidence="2">
    <location>
        <begin position="60"/>
        <end position="129"/>
    </location>
</feature>
<reference evidence="4 5" key="1">
    <citation type="submission" date="2020-03" db="EMBL/GenBank/DDBJ databases">
        <title>WGS of the type strain of Planosporangium spp.</title>
        <authorList>
            <person name="Thawai C."/>
        </authorList>
    </citation>
    <scope>NUCLEOTIDE SEQUENCE [LARGE SCALE GENOMIC DNA]</scope>
    <source>
        <strain evidence="4 5">TBRC 5610</strain>
    </source>
</reference>
<dbReference type="Proteomes" id="UP000722989">
    <property type="component" value="Unassembled WGS sequence"/>
</dbReference>
<name>A0ABX0Y6D1_9ACTN</name>
<feature type="domain" description="Right handed beta helix" evidence="3">
    <location>
        <begin position="237"/>
        <end position="379"/>
    </location>
</feature>